<gene>
    <name evidence="3" type="ORF">C6P40_001368</name>
</gene>
<keyword evidence="4" id="KW-1185">Reference proteome</keyword>
<keyword evidence="2" id="KW-0732">Signal</keyword>
<protein>
    <recommendedName>
        <fullName evidence="5">Temperature shock-inducible protein 1</fullName>
    </recommendedName>
</protein>
<feature type="region of interest" description="Disordered" evidence="1">
    <location>
        <begin position="154"/>
        <end position="194"/>
    </location>
</feature>
<dbReference type="OrthoDB" id="4069694at2759"/>
<feature type="chain" id="PRO_5040441412" description="Temperature shock-inducible protein 1" evidence="2">
    <location>
        <begin position="21"/>
        <end position="224"/>
    </location>
</feature>
<sequence length="224" mass="21943">MQLSNSVSFSIAALLAVAKAENLIVALVNDVDSNVLEYQSYAATATNSEITSFYRLYLAAQTYTDDSYTTLLDSAELAEISSFVTQLPWYSSRLESNIDGAVTTTNEASSSAPASSAAVASSAAASSAVSSTSAAASSSDVASSSAARSGDVSSAISSTSGAHSHTSSAGVSESSGVSSASDESSADSSSSSAASTSTSKAAADLAAVVPGAGLALALGAIALL</sequence>
<accession>A0A9P6WR11</accession>
<dbReference type="EMBL" id="PUHW01000018">
    <property type="protein sequence ID" value="KAG0690778.1"/>
    <property type="molecule type" value="Genomic_DNA"/>
</dbReference>
<evidence type="ECO:0008006" key="5">
    <source>
        <dbReference type="Google" id="ProtNLM"/>
    </source>
</evidence>
<name>A0A9P6WR11_9ASCO</name>
<dbReference type="Proteomes" id="UP000697127">
    <property type="component" value="Unassembled WGS sequence"/>
</dbReference>
<dbReference type="AlphaFoldDB" id="A0A9P6WR11"/>
<organism evidence="3 4">
    <name type="scientific">Pichia californica</name>
    <dbReference type="NCBI Taxonomy" id="460514"/>
    <lineage>
        <taxon>Eukaryota</taxon>
        <taxon>Fungi</taxon>
        <taxon>Dikarya</taxon>
        <taxon>Ascomycota</taxon>
        <taxon>Saccharomycotina</taxon>
        <taxon>Pichiomycetes</taxon>
        <taxon>Pichiales</taxon>
        <taxon>Pichiaceae</taxon>
        <taxon>Pichia</taxon>
    </lineage>
</organism>
<proteinExistence type="predicted"/>
<comment type="caution">
    <text evidence="3">The sequence shown here is derived from an EMBL/GenBank/DDBJ whole genome shotgun (WGS) entry which is preliminary data.</text>
</comment>
<evidence type="ECO:0000256" key="1">
    <source>
        <dbReference type="SAM" id="MobiDB-lite"/>
    </source>
</evidence>
<evidence type="ECO:0000313" key="3">
    <source>
        <dbReference type="EMBL" id="KAG0690778.1"/>
    </source>
</evidence>
<feature type="signal peptide" evidence="2">
    <location>
        <begin position="1"/>
        <end position="20"/>
    </location>
</feature>
<dbReference type="PROSITE" id="PS00724">
    <property type="entry name" value="SRP1_TIP1"/>
    <property type="match status" value="1"/>
</dbReference>
<dbReference type="Pfam" id="PF00660">
    <property type="entry name" value="SRP1_TIP1"/>
    <property type="match status" value="1"/>
</dbReference>
<evidence type="ECO:0000313" key="4">
    <source>
        <dbReference type="Proteomes" id="UP000697127"/>
    </source>
</evidence>
<evidence type="ECO:0000256" key="2">
    <source>
        <dbReference type="SAM" id="SignalP"/>
    </source>
</evidence>
<reference evidence="3" key="1">
    <citation type="submission" date="2020-11" db="EMBL/GenBank/DDBJ databases">
        <title>Kefir isolates.</title>
        <authorList>
            <person name="Marcisauskas S."/>
            <person name="Kim Y."/>
            <person name="Blasche S."/>
        </authorList>
    </citation>
    <scope>NUCLEOTIDE SEQUENCE</scope>
    <source>
        <strain evidence="3">Olga-1</strain>
    </source>
</reference>
<dbReference type="InterPro" id="IPR000992">
    <property type="entry name" value="SRP1_TIP1"/>
</dbReference>